<name>A0A173XKQ1_9FIRM</name>
<gene>
    <name evidence="1" type="primary">glf</name>
    <name evidence="1" type="ORF">ERS852385_00661</name>
</gene>
<dbReference type="GO" id="GO:0008767">
    <property type="term" value="F:UDP-galactopyranose mutase activity"/>
    <property type="evidence" value="ECO:0007669"/>
    <property type="project" value="UniProtKB-EC"/>
</dbReference>
<keyword evidence="2" id="KW-1185">Reference proteome</keyword>
<dbReference type="Proteomes" id="UP000095546">
    <property type="component" value="Unassembled WGS sequence"/>
</dbReference>
<organism evidence="1 2">
    <name type="scientific">Mitsuokella jalaludinii</name>
    <dbReference type="NCBI Taxonomy" id="187979"/>
    <lineage>
        <taxon>Bacteria</taxon>
        <taxon>Bacillati</taxon>
        <taxon>Bacillota</taxon>
        <taxon>Negativicutes</taxon>
        <taxon>Selenomonadales</taxon>
        <taxon>Selenomonadaceae</taxon>
        <taxon>Mitsuokella</taxon>
    </lineage>
</organism>
<proteinExistence type="predicted"/>
<dbReference type="EC" id="5.4.99.9" evidence="1"/>
<accession>A0A173XKQ1</accession>
<dbReference type="EMBL" id="CYYU01000002">
    <property type="protein sequence ID" value="CUN52244.1"/>
    <property type="molecule type" value="Genomic_DNA"/>
</dbReference>
<evidence type="ECO:0000313" key="1">
    <source>
        <dbReference type="EMBL" id="CUN52244.1"/>
    </source>
</evidence>
<dbReference type="Gene3D" id="3.40.50.720">
    <property type="entry name" value="NAD(P)-binding Rossmann-like Domain"/>
    <property type="match status" value="1"/>
</dbReference>
<evidence type="ECO:0000313" key="2">
    <source>
        <dbReference type="Proteomes" id="UP000095546"/>
    </source>
</evidence>
<reference evidence="1 2" key="1">
    <citation type="submission" date="2015-09" db="EMBL/GenBank/DDBJ databases">
        <authorList>
            <consortium name="Pathogen Informatics"/>
        </authorList>
    </citation>
    <scope>NUCLEOTIDE SEQUENCE [LARGE SCALE GENOMIC DNA]</scope>
    <source>
        <strain evidence="1 2">2789STDY5608828</strain>
    </source>
</reference>
<dbReference type="AlphaFoldDB" id="A0A173XKQ1"/>
<keyword evidence="1" id="KW-0413">Isomerase</keyword>
<protein>
    <submittedName>
        <fullName evidence="1">UDP-galactopyranose mutase</fullName>
        <ecNumber evidence="1">5.4.99.9</ecNumber>
    </submittedName>
</protein>
<sequence length="60" mass="6801">MCTFVDSITITSSASSSITVCASRQENIIFFGGRLAEYKYYDMDDLIKSALERVRVKLKK</sequence>